<evidence type="ECO:0000313" key="4">
    <source>
        <dbReference type="Proteomes" id="UP000620124"/>
    </source>
</evidence>
<keyword evidence="3" id="KW-0687">Ribonucleoprotein</keyword>
<organism evidence="3 4">
    <name type="scientific">Mycena venus</name>
    <dbReference type="NCBI Taxonomy" id="2733690"/>
    <lineage>
        <taxon>Eukaryota</taxon>
        <taxon>Fungi</taxon>
        <taxon>Dikarya</taxon>
        <taxon>Basidiomycota</taxon>
        <taxon>Agaricomycotina</taxon>
        <taxon>Agaricomycetes</taxon>
        <taxon>Agaricomycetidae</taxon>
        <taxon>Agaricales</taxon>
        <taxon>Marasmiineae</taxon>
        <taxon>Mycenaceae</taxon>
        <taxon>Mycena</taxon>
    </lineage>
</organism>
<evidence type="ECO:0000256" key="1">
    <source>
        <dbReference type="SAM" id="MobiDB-lite"/>
    </source>
</evidence>
<keyword evidence="2" id="KW-0732">Signal</keyword>
<name>A0A8H7DCW0_9AGAR</name>
<feature type="chain" id="PRO_5034107305" evidence="2">
    <location>
        <begin position="19"/>
        <end position="85"/>
    </location>
</feature>
<evidence type="ECO:0000256" key="2">
    <source>
        <dbReference type="SAM" id="SignalP"/>
    </source>
</evidence>
<protein>
    <submittedName>
        <fullName evidence="3">60S ribosomal protein L27-A</fullName>
    </submittedName>
</protein>
<dbReference type="EMBL" id="JACAZI010000002">
    <property type="protein sequence ID" value="KAF7368262.1"/>
    <property type="molecule type" value="Genomic_DNA"/>
</dbReference>
<sequence length="85" mass="8777">MKFSTVFIVLTAVATVSAARVDTNAYRMARGLPPKAPTQRSTPALAAAKRGTPSGVPPPQCKPALESCSGPTECCSEICLLGLCI</sequence>
<dbReference type="GO" id="GO:0005840">
    <property type="term" value="C:ribosome"/>
    <property type="evidence" value="ECO:0007669"/>
    <property type="project" value="UniProtKB-KW"/>
</dbReference>
<proteinExistence type="predicted"/>
<accession>A0A8H7DCW0</accession>
<keyword evidence="4" id="KW-1185">Reference proteome</keyword>
<keyword evidence="3" id="KW-0689">Ribosomal protein</keyword>
<feature type="signal peptide" evidence="2">
    <location>
        <begin position="1"/>
        <end position="18"/>
    </location>
</feature>
<feature type="region of interest" description="Disordered" evidence="1">
    <location>
        <begin position="30"/>
        <end position="57"/>
    </location>
</feature>
<reference evidence="3" key="1">
    <citation type="submission" date="2020-05" db="EMBL/GenBank/DDBJ databases">
        <title>Mycena genomes resolve the evolution of fungal bioluminescence.</title>
        <authorList>
            <person name="Tsai I.J."/>
        </authorList>
    </citation>
    <scope>NUCLEOTIDE SEQUENCE</scope>
    <source>
        <strain evidence="3">CCC161011</strain>
    </source>
</reference>
<gene>
    <name evidence="3" type="ORF">MVEN_00146900</name>
</gene>
<dbReference type="Proteomes" id="UP000620124">
    <property type="component" value="Unassembled WGS sequence"/>
</dbReference>
<dbReference type="OrthoDB" id="3167181at2759"/>
<comment type="caution">
    <text evidence="3">The sequence shown here is derived from an EMBL/GenBank/DDBJ whole genome shotgun (WGS) entry which is preliminary data.</text>
</comment>
<dbReference type="AlphaFoldDB" id="A0A8H7DCW0"/>
<evidence type="ECO:0000313" key="3">
    <source>
        <dbReference type="EMBL" id="KAF7368262.1"/>
    </source>
</evidence>